<evidence type="ECO:0000256" key="5">
    <source>
        <dbReference type="ARBA" id="ARBA00023136"/>
    </source>
</evidence>
<comment type="subcellular location">
    <subcellularLocation>
        <location evidence="1">Cell membrane</location>
        <topology evidence="1">Multi-pass membrane protein</topology>
    </subcellularLocation>
</comment>
<reference evidence="9" key="1">
    <citation type="submission" date="2021-06" db="EMBL/GenBank/DDBJ databases">
        <authorList>
            <person name="Hodson N. C."/>
            <person name="Mongue J. A."/>
            <person name="Jaron S. K."/>
        </authorList>
    </citation>
    <scope>NUCLEOTIDE SEQUENCE</scope>
</reference>
<feature type="transmembrane region" description="Helical" evidence="8">
    <location>
        <begin position="942"/>
        <end position="963"/>
    </location>
</feature>
<feature type="non-terminal residue" evidence="9">
    <location>
        <position position="1"/>
    </location>
</feature>
<dbReference type="AlphaFoldDB" id="A0A8J2KP02"/>
<dbReference type="PANTHER" id="PTHR42643:SF24">
    <property type="entry name" value="IONOTROPIC RECEPTOR 60A"/>
    <property type="match status" value="1"/>
</dbReference>
<evidence type="ECO:0000256" key="1">
    <source>
        <dbReference type="ARBA" id="ARBA00004651"/>
    </source>
</evidence>
<evidence type="ECO:0000256" key="8">
    <source>
        <dbReference type="SAM" id="Phobius"/>
    </source>
</evidence>
<feature type="transmembrane region" description="Helical" evidence="8">
    <location>
        <begin position="737"/>
        <end position="757"/>
    </location>
</feature>
<dbReference type="GO" id="GO:0005886">
    <property type="term" value="C:plasma membrane"/>
    <property type="evidence" value="ECO:0007669"/>
    <property type="project" value="UniProtKB-SubCell"/>
</dbReference>
<evidence type="ECO:0000256" key="4">
    <source>
        <dbReference type="ARBA" id="ARBA00022989"/>
    </source>
</evidence>
<keyword evidence="6" id="KW-0675">Receptor</keyword>
<organism evidence="9 10">
    <name type="scientific">Allacma fusca</name>
    <dbReference type="NCBI Taxonomy" id="39272"/>
    <lineage>
        <taxon>Eukaryota</taxon>
        <taxon>Metazoa</taxon>
        <taxon>Ecdysozoa</taxon>
        <taxon>Arthropoda</taxon>
        <taxon>Hexapoda</taxon>
        <taxon>Collembola</taxon>
        <taxon>Symphypleona</taxon>
        <taxon>Sminthuridae</taxon>
        <taxon>Allacma</taxon>
    </lineage>
</organism>
<name>A0A8J2KP02_9HEXA</name>
<evidence type="ECO:0000256" key="6">
    <source>
        <dbReference type="ARBA" id="ARBA00023170"/>
    </source>
</evidence>
<evidence type="ECO:0000256" key="3">
    <source>
        <dbReference type="ARBA" id="ARBA00022692"/>
    </source>
</evidence>
<dbReference type="OrthoDB" id="5984008at2759"/>
<accession>A0A8J2KP02</accession>
<keyword evidence="7" id="KW-0325">Glycoprotein</keyword>
<comment type="caution">
    <text evidence="9">The sequence shown here is derived from an EMBL/GenBank/DDBJ whole genome shotgun (WGS) entry which is preliminary data.</text>
</comment>
<keyword evidence="3 8" id="KW-0812">Transmembrane</keyword>
<keyword evidence="4 8" id="KW-1133">Transmembrane helix</keyword>
<keyword evidence="10" id="KW-1185">Reference proteome</keyword>
<evidence type="ECO:0000256" key="7">
    <source>
        <dbReference type="ARBA" id="ARBA00023180"/>
    </source>
</evidence>
<gene>
    <name evidence="9" type="ORF">AFUS01_LOCUS31728</name>
</gene>
<keyword evidence="5 8" id="KW-0472">Membrane</keyword>
<evidence type="ECO:0000313" key="10">
    <source>
        <dbReference type="Proteomes" id="UP000708208"/>
    </source>
</evidence>
<proteinExistence type="predicted"/>
<feature type="transmembrane region" description="Helical" evidence="8">
    <location>
        <begin position="673"/>
        <end position="696"/>
    </location>
</feature>
<evidence type="ECO:0000256" key="2">
    <source>
        <dbReference type="ARBA" id="ARBA00022475"/>
    </source>
</evidence>
<dbReference type="Proteomes" id="UP000708208">
    <property type="component" value="Unassembled WGS sequence"/>
</dbReference>
<protein>
    <submittedName>
        <fullName evidence="9">Uncharacterized protein</fullName>
    </submittedName>
</protein>
<dbReference type="InterPro" id="IPR052192">
    <property type="entry name" value="Insect_Ionotropic_Sensory_Rcpt"/>
</dbReference>
<sequence>MYQDLLRIFIVIELLQSIYTCNTNIPHILKFILQVEDLNGDIVFISEYKPLLLLDNIRECSGDSPTQVVILNTLSQRSTPEKAFVSRFSSPKSLVLSHLSFNNLDFFNSTSTHYRTSVNMHHVFLLDNSNQNFIDDSIKPSLAKSTTRLLKIYFLLSTPKTWHIYLRNAKRDGIILATSIKKGNFSSNERVIPLRKRTDFELETITTSDCPICGNTLEIFQQTGIWTTASTAFFYELALNVNATLDIVPTFGMVLKGRAENGQWDEFIQSVVDETATMTAYAQPTSCAYKSKLVGLIALPKFSPEPTTFEKLAESDYKIMSVLFAEQVEADLRIKNTSVATAILNRTMETDFVEPDCYKGIFEDKAACIGYSAVFGSLGIRFMVDIKKRKMFKTSSESWFFAYLSIGISMNFPELLDPMNNIVRSFENGGIVERWKVEQLKYDLKTGQNNAMQFSIWTHHRSIISAYNVILLGNADRNFNFGGSKKALAKSAQKLKNAYFLLSVPEFWYIYLRNARSDNLVLSKVFPKGSISLRTPKNPLQKYPNFELQTISSADCSYCGDTLEIFQQTGIWTDPSTAFFYELAQRVNATLEIIPTLGMVFKGKDENGEWDEFTKSIIDDTATLSAFVVATGESLDIIQVTHPYLFDKMCFVYALPQPIKFNPLGRLVRPFSLTVWASVIISILATFAALKIILGYKTTRDKNKKSDILSIFASIVKPLLDQASVDTKTIAKHASRSLSRIVLGIWLLLLISLGCAYKSKLVELIALPKFNPEPTTFAALAASDYKIMSILFAEHVEADLRIKNTTVTRTILSRAIEKDFMVPDCFRGIFEEKAVCIGYSFVFWSRGILYMVDVKKRPMFKVSSESWFFGYLTMGISLNFPELLEPLNSVLRSVGNGGLVEHWQKERLKYDLKTGQKNAITFATENVLYKGNVHSVDDFNNFSFLLMEVMLFALILGGVAFTVE</sequence>
<keyword evidence="2" id="KW-1003">Cell membrane</keyword>
<evidence type="ECO:0000313" key="9">
    <source>
        <dbReference type="EMBL" id="CAG7821386.1"/>
    </source>
</evidence>
<dbReference type="PANTHER" id="PTHR42643">
    <property type="entry name" value="IONOTROPIC RECEPTOR 20A-RELATED"/>
    <property type="match status" value="1"/>
</dbReference>
<dbReference type="EMBL" id="CAJVCH010509200">
    <property type="protein sequence ID" value="CAG7821386.1"/>
    <property type="molecule type" value="Genomic_DNA"/>
</dbReference>